<dbReference type="GO" id="GO:0005524">
    <property type="term" value="F:ATP binding"/>
    <property type="evidence" value="ECO:0007669"/>
    <property type="project" value="InterPro"/>
</dbReference>
<feature type="domain" description="ABC transporter" evidence="4">
    <location>
        <begin position="25"/>
        <end position="73"/>
    </location>
</feature>
<gene>
    <name evidence="5" type="ORF">S01H4_51487</name>
</gene>
<dbReference type="InterPro" id="IPR003805">
    <property type="entry name" value="CobS"/>
</dbReference>
<reference evidence="5" key="1">
    <citation type="journal article" date="2014" name="Front. Microbiol.">
        <title>High frequency of phylogenetically diverse reductive dehalogenase-homologous genes in deep subseafloor sedimentary metagenomes.</title>
        <authorList>
            <person name="Kawai M."/>
            <person name="Futagami T."/>
            <person name="Toyoda A."/>
            <person name="Takaki Y."/>
            <person name="Nishi S."/>
            <person name="Hori S."/>
            <person name="Arai W."/>
            <person name="Tsubouchi T."/>
            <person name="Morono Y."/>
            <person name="Uchiyama I."/>
            <person name="Ito T."/>
            <person name="Fujiyama A."/>
            <person name="Inagaki F."/>
            <person name="Takami H."/>
        </authorList>
    </citation>
    <scope>NUCLEOTIDE SEQUENCE</scope>
    <source>
        <strain evidence="5">Expedition CK06-06</strain>
    </source>
</reference>
<dbReference type="UniPathway" id="UPA00148">
    <property type="reaction ID" value="UER00238"/>
</dbReference>
<organism evidence="5">
    <name type="scientific">marine sediment metagenome</name>
    <dbReference type="NCBI Taxonomy" id="412755"/>
    <lineage>
        <taxon>unclassified sequences</taxon>
        <taxon>metagenomes</taxon>
        <taxon>ecological metagenomes</taxon>
    </lineage>
</organism>
<feature type="transmembrane region" description="Helical" evidence="3">
    <location>
        <begin position="123"/>
        <end position="146"/>
    </location>
</feature>
<dbReference type="InterPro" id="IPR027417">
    <property type="entry name" value="P-loop_NTPase"/>
</dbReference>
<dbReference type="Pfam" id="PF00005">
    <property type="entry name" value="ABC_tran"/>
    <property type="match status" value="1"/>
</dbReference>
<keyword evidence="2" id="KW-1278">Translocase</keyword>
<dbReference type="SUPFAM" id="SSF52540">
    <property type="entry name" value="P-loop containing nucleoside triphosphate hydrolases"/>
    <property type="match status" value="1"/>
</dbReference>
<keyword evidence="3" id="KW-0472">Membrane</keyword>
<feature type="transmembrane region" description="Helical" evidence="3">
    <location>
        <begin position="84"/>
        <end position="111"/>
    </location>
</feature>
<dbReference type="AlphaFoldDB" id="X1CUU4"/>
<dbReference type="Pfam" id="PF02654">
    <property type="entry name" value="CobS"/>
    <property type="match status" value="1"/>
</dbReference>
<comment type="caution">
    <text evidence="5">The sequence shown here is derived from an EMBL/GenBank/DDBJ whole genome shotgun (WGS) entry which is preliminary data.</text>
</comment>
<dbReference type="GO" id="GO:0016887">
    <property type="term" value="F:ATP hydrolysis activity"/>
    <property type="evidence" value="ECO:0007669"/>
    <property type="project" value="InterPro"/>
</dbReference>
<keyword evidence="3" id="KW-0812">Transmembrane</keyword>
<protein>
    <recommendedName>
        <fullName evidence="4">ABC transporter domain-containing protein</fullName>
    </recommendedName>
</protein>
<accession>X1CUU4</accession>
<dbReference type="GO" id="GO:0051073">
    <property type="term" value="F:adenosylcobinamide-GDP ribazoletransferase activity"/>
    <property type="evidence" value="ECO:0007669"/>
    <property type="project" value="InterPro"/>
</dbReference>
<proteinExistence type="predicted"/>
<evidence type="ECO:0000313" key="5">
    <source>
        <dbReference type="EMBL" id="GAG99873.1"/>
    </source>
</evidence>
<evidence type="ECO:0000256" key="1">
    <source>
        <dbReference type="ARBA" id="ARBA00022448"/>
    </source>
</evidence>
<feature type="non-terminal residue" evidence="5">
    <location>
        <position position="1"/>
    </location>
</feature>
<dbReference type="EMBL" id="BART01029325">
    <property type="protein sequence ID" value="GAG99873.1"/>
    <property type="molecule type" value="Genomic_DNA"/>
</dbReference>
<dbReference type="InterPro" id="IPR003439">
    <property type="entry name" value="ABC_transporter-like_ATP-bd"/>
</dbReference>
<dbReference type="PANTHER" id="PTHR42794">
    <property type="entry name" value="HEMIN IMPORT ATP-BINDING PROTEIN HMUV"/>
    <property type="match status" value="1"/>
</dbReference>
<dbReference type="Gene3D" id="3.40.50.300">
    <property type="entry name" value="P-loop containing nucleotide triphosphate hydrolases"/>
    <property type="match status" value="1"/>
</dbReference>
<name>X1CUU4_9ZZZZ</name>
<dbReference type="GO" id="GO:0008818">
    <property type="term" value="F:cobalamin 5'-phosphate synthase activity"/>
    <property type="evidence" value="ECO:0007669"/>
    <property type="project" value="InterPro"/>
</dbReference>
<dbReference type="GO" id="GO:0009236">
    <property type="term" value="P:cobalamin biosynthetic process"/>
    <property type="evidence" value="ECO:0007669"/>
    <property type="project" value="UniProtKB-UniPathway"/>
</dbReference>
<evidence type="ECO:0000259" key="4">
    <source>
        <dbReference type="Pfam" id="PF00005"/>
    </source>
</evidence>
<evidence type="ECO:0000256" key="3">
    <source>
        <dbReference type="SAM" id="Phobius"/>
    </source>
</evidence>
<sequence length="147" mass="16705">EMVMMGRHPYISRFGMEGKRDFDVVRGAMEKTKILPFANRKFTELSGGEKQRVVMAQALAQDSSILLLDEPTSHLDINFQIESFYLILFILAKALLVTAALFLLLLPLSWFFTRRIGGITGDIIGGVSETTELLFLFINYLVFTFFI</sequence>
<keyword evidence="1" id="KW-0813">Transport</keyword>
<keyword evidence="3" id="KW-1133">Transmembrane helix</keyword>
<evidence type="ECO:0000256" key="2">
    <source>
        <dbReference type="ARBA" id="ARBA00022967"/>
    </source>
</evidence>
<dbReference type="PANTHER" id="PTHR42794:SF1">
    <property type="entry name" value="HEMIN IMPORT ATP-BINDING PROTEIN HMUV"/>
    <property type="match status" value="1"/>
</dbReference>